<dbReference type="EMBL" id="BQNB010020424">
    <property type="protein sequence ID" value="GJT95799.1"/>
    <property type="molecule type" value="Genomic_DNA"/>
</dbReference>
<keyword evidence="1" id="KW-0378">Hydrolase</keyword>
<feature type="domain" description="Retrovirus-related Pol polyprotein from transposon TNT 1-94-like beta-barrel" evidence="3">
    <location>
        <begin position="111"/>
        <end position="183"/>
    </location>
</feature>
<name>A0ABQ5I6R5_9ASTR</name>
<feature type="domain" description="GAG-pre-integrase" evidence="2">
    <location>
        <begin position="213"/>
        <end position="285"/>
    </location>
</feature>
<accession>A0ABQ5I6R5</accession>
<dbReference type="InterPro" id="IPR054722">
    <property type="entry name" value="PolX-like_BBD"/>
</dbReference>
<dbReference type="InterPro" id="IPR025724">
    <property type="entry name" value="GAG-pre-integrase_dom"/>
</dbReference>
<sequence length="332" mass="38065">MPVRRIEFMEYAVLFGKHIRRLDCETQYTVLIRRFDTSYLTGAYGVSGRTFTIVGNKCHLTRITSTKVVPTKETSTNSVATPTQRILVYSRRQKATRSVGSSSKVVQIVLWYLNSGCSKHMTGNRSQLINFVSKFLGTVRFGNDYIVKIIGYGDYQIGNVIISQVYYVEGIGHNLFSVGQFCDSDLEVAFCKHTCFIRDLDGVDLLKGSRGSNLYTLSMDNLFLSSPICLLFKASKTKSKLWHRRLSYLNFDYITSLAKHGLVQRLPKLKYQNDHLCSAYALGKSRKHSHRPKAEDFIQEKLYLLHMDLCRPMRIQSINRRKYILVIVDGYS</sequence>
<evidence type="ECO:0000256" key="1">
    <source>
        <dbReference type="ARBA" id="ARBA00022670"/>
    </source>
</evidence>
<organism evidence="4 5">
    <name type="scientific">Tanacetum coccineum</name>
    <dbReference type="NCBI Taxonomy" id="301880"/>
    <lineage>
        <taxon>Eukaryota</taxon>
        <taxon>Viridiplantae</taxon>
        <taxon>Streptophyta</taxon>
        <taxon>Embryophyta</taxon>
        <taxon>Tracheophyta</taxon>
        <taxon>Spermatophyta</taxon>
        <taxon>Magnoliopsida</taxon>
        <taxon>eudicotyledons</taxon>
        <taxon>Gunneridae</taxon>
        <taxon>Pentapetalae</taxon>
        <taxon>asterids</taxon>
        <taxon>campanulids</taxon>
        <taxon>Asterales</taxon>
        <taxon>Asteraceae</taxon>
        <taxon>Asteroideae</taxon>
        <taxon>Anthemideae</taxon>
        <taxon>Anthemidinae</taxon>
        <taxon>Tanacetum</taxon>
    </lineage>
</organism>
<keyword evidence="1" id="KW-0645">Protease</keyword>
<evidence type="ECO:0000313" key="4">
    <source>
        <dbReference type="EMBL" id="GJT95799.1"/>
    </source>
</evidence>
<dbReference type="Pfam" id="PF22936">
    <property type="entry name" value="Pol_BBD"/>
    <property type="match status" value="1"/>
</dbReference>
<dbReference type="Proteomes" id="UP001151760">
    <property type="component" value="Unassembled WGS sequence"/>
</dbReference>
<reference evidence="4" key="1">
    <citation type="journal article" date="2022" name="Int. J. Mol. Sci.">
        <title>Draft Genome of Tanacetum Coccineum: Genomic Comparison of Closely Related Tanacetum-Family Plants.</title>
        <authorList>
            <person name="Yamashiro T."/>
            <person name="Shiraishi A."/>
            <person name="Nakayama K."/>
            <person name="Satake H."/>
        </authorList>
    </citation>
    <scope>NUCLEOTIDE SEQUENCE</scope>
</reference>
<dbReference type="Pfam" id="PF13976">
    <property type="entry name" value="gag_pre-integrs"/>
    <property type="match status" value="1"/>
</dbReference>
<dbReference type="PANTHER" id="PTHR42648">
    <property type="entry name" value="TRANSPOSASE, PUTATIVE-RELATED"/>
    <property type="match status" value="1"/>
</dbReference>
<dbReference type="PANTHER" id="PTHR42648:SF18">
    <property type="entry name" value="RETROTRANSPOSON, UNCLASSIFIED-LIKE PROTEIN"/>
    <property type="match status" value="1"/>
</dbReference>
<evidence type="ECO:0000259" key="2">
    <source>
        <dbReference type="Pfam" id="PF13976"/>
    </source>
</evidence>
<dbReference type="InterPro" id="IPR039537">
    <property type="entry name" value="Retrotran_Ty1/copia-like"/>
</dbReference>
<comment type="caution">
    <text evidence="4">The sequence shown here is derived from an EMBL/GenBank/DDBJ whole genome shotgun (WGS) entry which is preliminary data.</text>
</comment>
<proteinExistence type="predicted"/>
<reference evidence="4" key="2">
    <citation type="submission" date="2022-01" db="EMBL/GenBank/DDBJ databases">
        <authorList>
            <person name="Yamashiro T."/>
            <person name="Shiraishi A."/>
            <person name="Satake H."/>
            <person name="Nakayama K."/>
        </authorList>
    </citation>
    <scope>NUCLEOTIDE SEQUENCE</scope>
</reference>
<protein>
    <submittedName>
        <fullName evidence="4">Retrovirus-related pol polyprotein from transposon TNT 1-94</fullName>
    </submittedName>
</protein>
<gene>
    <name evidence="4" type="ORF">Tco_1091317</name>
</gene>
<keyword evidence="5" id="KW-1185">Reference proteome</keyword>
<evidence type="ECO:0000313" key="5">
    <source>
        <dbReference type="Proteomes" id="UP001151760"/>
    </source>
</evidence>
<evidence type="ECO:0000259" key="3">
    <source>
        <dbReference type="Pfam" id="PF22936"/>
    </source>
</evidence>